<dbReference type="AlphaFoldDB" id="A0A9P7UXF3"/>
<proteinExistence type="predicted"/>
<dbReference type="OrthoDB" id="3267098at2759"/>
<dbReference type="KEGG" id="more:E1B28_003853"/>
<evidence type="ECO:0000313" key="1">
    <source>
        <dbReference type="EMBL" id="KAG7096413.1"/>
    </source>
</evidence>
<dbReference type="GeneID" id="66072929"/>
<protein>
    <submittedName>
        <fullName evidence="1">Uncharacterized protein</fullName>
    </submittedName>
</protein>
<organism evidence="1 2">
    <name type="scientific">Marasmius oreades</name>
    <name type="common">fairy-ring Marasmius</name>
    <dbReference type="NCBI Taxonomy" id="181124"/>
    <lineage>
        <taxon>Eukaryota</taxon>
        <taxon>Fungi</taxon>
        <taxon>Dikarya</taxon>
        <taxon>Basidiomycota</taxon>
        <taxon>Agaricomycotina</taxon>
        <taxon>Agaricomycetes</taxon>
        <taxon>Agaricomycetidae</taxon>
        <taxon>Agaricales</taxon>
        <taxon>Marasmiineae</taxon>
        <taxon>Marasmiaceae</taxon>
        <taxon>Marasmius</taxon>
    </lineage>
</organism>
<dbReference type="RefSeq" id="XP_043012883.1">
    <property type="nucleotide sequence ID" value="XM_043148291.1"/>
</dbReference>
<name>A0A9P7UXF3_9AGAR</name>
<evidence type="ECO:0000313" key="2">
    <source>
        <dbReference type="Proteomes" id="UP001049176"/>
    </source>
</evidence>
<gene>
    <name evidence="1" type="ORF">E1B28_003853</name>
</gene>
<dbReference type="Proteomes" id="UP001049176">
    <property type="component" value="Chromosome 2"/>
</dbReference>
<dbReference type="EMBL" id="CM032182">
    <property type="protein sequence ID" value="KAG7096413.1"/>
    <property type="molecule type" value="Genomic_DNA"/>
</dbReference>
<sequence>MHHLISQNTADWFDVRRWTRENKDDVTVKDFLPKLKNHLLSTLLETCDKVFLSKECTLVKIINDQFYHHKVLDIQYTSYDMRHCQNSMNIRTHSNVMVLADDNLHKAHPYWYARVIGIFHTRVQYNLQVHEVPFLWVRWFGLDTQFRFGHAWKRLPRVGFLDGYDPTAFGFLDPSYVL</sequence>
<accession>A0A9P7UXF3</accession>
<comment type="caution">
    <text evidence="1">The sequence shown here is derived from an EMBL/GenBank/DDBJ whole genome shotgun (WGS) entry which is preliminary data.</text>
</comment>
<keyword evidence="2" id="KW-1185">Reference proteome</keyword>
<reference evidence="1" key="1">
    <citation type="journal article" date="2021" name="Genome Biol. Evol.">
        <title>The assembled and annotated genome of the fairy-ring fungus Marasmius oreades.</title>
        <authorList>
            <person name="Hiltunen M."/>
            <person name="Ament-Velasquez S.L."/>
            <person name="Johannesson H."/>
        </authorList>
    </citation>
    <scope>NUCLEOTIDE SEQUENCE</scope>
    <source>
        <strain evidence="1">03SP1</strain>
    </source>
</reference>